<dbReference type="Pfam" id="PF12281">
    <property type="entry name" value="NTP_transf_8"/>
    <property type="match status" value="1"/>
</dbReference>
<evidence type="ECO:0000313" key="4">
    <source>
        <dbReference type="Proteomes" id="UP000284451"/>
    </source>
</evidence>
<dbReference type="Proteomes" id="UP000284451">
    <property type="component" value="Unassembled WGS sequence"/>
</dbReference>
<organism evidence="3 4">
    <name type="scientific">Paenirhodobacter populi</name>
    <dbReference type="NCBI Taxonomy" id="2306993"/>
    <lineage>
        <taxon>Bacteria</taxon>
        <taxon>Pseudomonadati</taxon>
        <taxon>Pseudomonadota</taxon>
        <taxon>Alphaproteobacteria</taxon>
        <taxon>Rhodobacterales</taxon>
        <taxon>Rhodobacter group</taxon>
        <taxon>Paenirhodobacter</taxon>
    </lineage>
</organism>
<reference evidence="3 4" key="1">
    <citation type="submission" date="2019-01" db="EMBL/GenBank/DDBJ databases">
        <title>Sinorhodobacter populi sp. nov. isolated from the symptomatic bark tissue of Populus euramericana canker.</title>
        <authorList>
            <person name="Xu G."/>
        </authorList>
    </citation>
    <scope>NUCLEOTIDE SEQUENCE [LARGE SCALE GENOMIC DNA]</scope>
    <source>
        <strain evidence="3 4">07D10-4-3</strain>
    </source>
</reference>
<sequence>MDGFGVYSCGNRHPDTKSMFFKDLDSRIIRDRIDLVAAYEEYRRVRHEFQSELGGSMRFEERSGRDYLYRRTRRHGVRKTLSLGPRSPETEEILRRFERQKAEAEERLAALSARIDSGASVMRALGHLRMPAIAARVIRRLNDSPAAARFRIVGTHALYVYEAAAGVELQSGFLATADLDVLVDDRAPLRVILSEEVRGLDAILKGVDGSFAQRRAGDYRLTNKDGFMVEFIRPEARPAHRPTPGQATGIAGDAVPTPIAGLEWLVNVPALSAAVIDDRGYPVEVTAPAPAAWAAHKLWISAKEDRQRDKAKRDREQAEAVFQLIDERLPGERLDPRRHSAIPREIAALALPYAEPRKGRTEPGW</sequence>
<proteinExistence type="predicted"/>
<comment type="caution">
    <text evidence="3">The sequence shown here is derived from an EMBL/GenBank/DDBJ whole genome shotgun (WGS) entry which is preliminary data.</text>
</comment>
<evidence type="ECO:0000259" key="2">
    <source>
        <dbReference type="Pfam" id="PF12281"/>
    </source>
</evidence>
<protein>
    <recommendedName>
        <fullName evidence="2">Nucleotidyltransferase-like domain-containing protein</fullName>
    </recommendedName>
</protein>
<reference evidence="3 4" key="2">
    <citation type="submission" date="2019-01" db="EMBL/GenBank/DDBJ databases">
        <authorList>
            <person name="Li Y."/>
        </authorList>
    </citation>
    <scope>NUCLEOTIDE SEQUENCE [LARGE SCALE GENOMIC DNA]</scope>
    <source>
        <strain evidence="3 4">07D10-4-3</strain>
    </source>
</reference>
<dbReference type="InterPro" id="IPR058575">
    <property type="entry name" value="NTP_transf_8_dom"/>
</dbReference>
<evidence type="ECO:0000256" key="1">
    <source>
        <dbReference type="SAM" id="Coils"/>
    </source>
</evidence>
<accession>A0A443K676</accession>
<gene>
    <name evidence="3" type="ORF">D2T29_16710</name>
</gene>
<feature type="domain" description="Nucleotidyltransferase-like" evidence="2">
    <location>
        <begin position="134"/>
        <end position="334"/>
    </location>
</feature>
<dbReference type="EMBL" id="SAUY01000025">
    <property type="protein sequence ID" value="RWR28281.1"/>
    <property type="molecule type" value="Genomic_DNA"/>
</dbReference>
<name>A0A443K676_9RHOB</name>
<dbReference type="AlphaFoldDB" id="A0A443K676"/>
<feature type="coiled-coil region" evidence="1">
    <location>
        <begin position="87"/>
        <end position="114"/>
    </location>
</feature>
<keyword evidence="1" id="KW-0175">Coiled coil</keyword>
<evidence type="ECO:0000313" key="3">
    <source>
        <dbReference type="EMBL" id="RWR28281.1"/>
    </source>
</evidence>